<feature type="domain" description="EamA" evidence="7">
    <location>
        <begin position="13"/>
        <end position="146"/>
    </location>
</feature>
<protein>
    <submittedName>
        <fullName evidence="8">Membrane protein</fullName>
    </submittedName>
</protein>
<comment type="subcellular location">
    <subcellularLocation>
        <location evidence="1">Cell membrane</location>
        <topology evidence="1">Multi-pass membrane protein</topology>
    </subcellularLocation>
</comment>
<gene>
    <name evidence="8" type="ORF">TH19_11595</name>
</gene>
<evidence type="ECO:0000313" key="9">
    <source>
        <dbReference type="Proteomes" id="UP000253226"/>
    </source>
</evidence>
<dbReference type="RefSeq" id="WP_114102430.1">
    <property type="nucleotide sequence ID" value="NZ_JPWF01000006.1"/>
</dbReference>
<comment type="caution">
    <text evidence="8">The sequence shown here is derived from an EMBL/GenBank/DDBJ whole genome shotgun (WGS) entry which is preliminary data.</text>
</comment>
<keyword evidence="2" id="KW-1003">Cell membrane</keyword>
<dbReference type="PANTHER" id="PTHR42920">
    <property type="entry name" value="OS03G0707200 PROTEIN-RELATED"/>
    <property type="match status" value="1"/>
</dbReference>
<dbReference type="AlphaFoldDB" id="A0A367W721"/>
<evidence type="ECO:0000256" key="6">
    <source>
        <dbReference type="SAM" id="Phobius"/>
    </source>
</evidence>
<feature type="transmembrane region" description="Helical" evidence="6">
    <location>
        <begin position="159"/>
        <end position="177"/>
    </location>
</feature>
<feature type="transmembrane region" description="Helical" evidence="6">
    <location>
        <begin position="213"/>
        <end position="230"/>
    </location>
</feature>
<keyword evidence="3 6" id="KW-0812">Transmembrane</keyword>
<evidence type="ECO:0000256" key="1">
    <source>
        <dbReference type="ARBA" id="ARBA00004651"/>
    </source>
</evidence>
<dbReference type="InterPro" id="IPR000620">
    <property type="entry name" value="EamA_dom"/>
</dbReference>
<feature type="transmembrane region" description="Helical" evidence="6">
    <location>
        <begin position="79"/>
        <end position="96"/>
    </location>
</feature>
<feature type="transmembrane region" description="Helical" evidence="6">
    <location>
        <begin position="12"/>
        <end position="30"/>
    </location>
</feature>
<dbReference type="Pfam" id="PF00892">
    <property type="entry name" value="EamA"/>
    <property type="match status" value="2"/>
</dbReference>
<feature type="transmembrane region" description="Helical" evidence="6">
    <location>
        <begin position="132"/>
        <end position="153"/>
    </location>
</feature>
<organism evidence="8 9">
    <name type="scientific">Thalassospira profundimaris</name>
    <dbReference type="NCBI Taxonomy" id="502049"/>
    <lineage>
        <taxon>Bacteria</taxon>
        <taxon>Pseudomonadati</taxon>
        <taxon>Pseudomonadota</taxon>
        <taxon>Alphaproteobacteria</taxon>
        <taxon>Rhodospirillales</taxon>
        <taxon>Thalassospiraceae</taxon>
        <taxon>Thalassospira</taxon>
    </lineage>
</organism>
<keyword evidence="5 6" id="KW-0472">Membrane</keyword>
<evidence type="ECO:0000256" key="3">
    <source>
        <dbReference type="ARBA" id="ARBA00022692"/>
    </source>
</evidence>
<dbReference type="SUPFAM" id="SSF103481">
    <property type="entry name" value="Multidrug resistance efflux transporter EmrE"/>
    <property type="match status" value="2"/>
</dbReference>
<feature type="transmembrane region" description="Helical" evidence="6">
    <location>
        <begin position="267"/>
        <end position="287"/>
    </location>
</feature>
<keyword evidence="4 6" id="KW-1133">Transmembrane helix</keyword>
<dbReference type="PANTHER" id="PTHR42920:SF5">
    <property type="entry name" value="EAMA DOMAIN-CONTAINING PROTEIN"/>
    <property type="match status" value="1"/>
</dbReference>
<feature type="domain" description="EamA" evidence="7">
    <location>
        <begin position="156"/>
        <end position="281"/>
    </location>
</feature>
<accession>A0A367W721</accession>
<evidence type="ECO:0000256" key="5">
    <source>
        <dbReference type="ARBA" id="ARBA00023136"/>
    </source>
</evidence>
<evidence type="ECO:0000256" key="2">
    <source>
        <dbReference type="ARBA" id="ARBA00022475"/>
    </source>
</evidence>
<sequence length="300" mass="32103">MGAARSMIADLHGAWLVLIGVMIISPDALLVRMIKTDDITTAFWRLFLLGATLMLIALWRGMQRRQSIRDALMPTRDEMLAGLFYGGTSACFILSIRNTDAANTLVIIAATPLLAALIAVFVFKRVLPARTWLASVVVFVALATIVGAGFGGANMLGDLLALATAICMACYFNVVGARNHIDAVRAMMIGAFLSTLVMVPGASPMMLEPLDPIWLILLGCVVLPGAFLFITAGAKKIPAAEAGLIMLNEAIFGSFLVWLIIDEVPGKTTLICGTIVIATLVAHSYLGMREARRKRVKVAA</sequence>
<dbReference type="OrthoDB" id="9810239at2"/>
<feature type="transmembrane region" description="Helical" evidence="6">
    <location>
        <begin position="102"/>
        <end position="123"/>
    </location>
</feature>
<dbReference type="InterPro" id="IPR051258">
    <property type="entry name" value="Diverse_Substrate_Transporter"/>
</dbReference>
<evidence type="ECO:0000259" key="7">
    <source>
        <dbReference type="Pfam" id="PF00892"/>
    </source>
</evidence>
<feature type="transmembrane region" description="Helical" evidence="6">
    <location>
        <begin position="42"/>
        <end position="59"/>
    </location>
</feature>
<evidence type="ECO:0000256" key="4">
    <source>
        <dbReference type="ARBA" id="ARBA00022989"/>
    </source>
</evidence>
<reference evidence="8 9" key="1">
    <citation type="submission" date="2014-07" db="EMBL/GenBank/DDBJ databases">
        <title>Draft genome sequence of Thalassospira profundimaris 35.</title>
        <authorList>
            <person name="Lai Q."/>
            <person name="Shao Z."/>
        </authorList>
    </citation>
    <scope>NUCLEOTIDE SEQUENCE [LARGE SCALE GENOMIC DNA]</scope>
    <source>
        <strain evidence="8 9">35</strain>
    </source>
</reference>
<dbReference type="EMBL" id="JPWF01000006">
    <property type="protein sequence ID" value="RCK37177.1"/>
    <property type="molecule type" value="Genomic_DNA"/>
</dbReference>
<dbReference type="InterPro" id="IPR037185">
    <property type="entry name" value="EmrE-like"/>
</dbReference>
<feature type="transmembrane region" description="Helical" evidence="6">
    <location>
        <begin position="242"/>
        <end position="261"/>
    </location>
</feature>
<dbReference type="GO" id="GO:0005886">
    <property type="term" value="C:plasma membrane"/>
    <property type="evidence" value="ECO:0007669"/>
    <property type="project" value="UniProtKB-SubCell"/>
</dbReference>
<proteinExistence type="predicted"/>
<feature type="transmembrane region" description="Helical" evidence="6">
    <location>
        <begin position="189"/>
        <end position="207"/>
    </location>
</feature>
<evidence type="ECO:0000313" key="8">
    <source>
        <dbReference type="EMBL" id="RCK37177.1"/>
    </source>
</evidence>
<name>A0A367W721_9PROT</name>
<dbReference type="Proteomes" id="UP000253226">
    <property type="component" value="Unassembled WGS sequence"/>
</dbReference>